<organism evidence="5 6">
    <name type="scientific">Bifidobacterium pullorum subsp. saeculare DSM 6531 = LMG 14934</name>
    <dbReference type="NCBI Taxonomy" id="1437611"/>
    <lineage>
        <taxon>Bacteria</taxon>
        <taxon>Bacillati</taxon>
        <taxon>Actinomycetota</taxon>
        <taxon>Actinomycetes</taxon>
        <taxon>Bifidobacteriales</taxon>
        <taxon>Bifidobacteriaceae</taxon>
        <taxon>Bifidobacterium</taxon>
    </lineage>
</organism>
<dbReference type="AlphaFoldDB" id="A0A087CZM8"/>
<dbReference type="Pfam" id="PF00465">
    <property type="entry name" value="Fe-ADH"/>
    <property type="match status" value="1"/>
</dbReference>
<evidence type="ECO:0000256" key="2">
    <source>
        <dbReference type="ARBA" id="ARBA00023002"/>
    </source>
</evidence>
<evidence type="ECO:0000256" key="1">
    <source>
        <dbReference type="ARBA" id="ARBA00007358"/>
    </source>
</evidence>
<dbReference type="CDD" id="cd14860">
    <property type="entry name" value="4HBD_NAD"/>
    <property type="match status" value="1"/>
</dbReference>
<dbReference type="Pfam" id="PF25137">
    <property type="entry name" value="ADH_Fe_C"/>
    <property type="match status" value="1"/>
</dbReference>
<comment type="similarity">
    <text evidence="1">Belongs to the iron-containing alcohol dehydrogenase family.</text>
</comment>
<evidence type="ECO:0000259" key="4">
    <source>
        <dbReference type="Pfam" id="PF25137"/>
    </source>
</evidence>
<sequence length="371" mass="40342">MKLIEVGPVLHRFDTVGAFLDEFRVGEGDLIFSVKVIYDAFLDGHVDGAQLLLVDKYGTTEPTDEMIDAMIRDADLAQCHRVIAIGGGAVMDIAKVVACSGGLDMDGIFAQLPDLHRDVELVLVPTTCGTGSEVTQLASINRIKLGTKVGMGCPAMYGDSAVLIPELLHGLPNYVFATSSIDALCHAVESILSPNSTPVVKLFGYQAVKMILSGYRKVVDGGLEARNALMGDFLLASTYAGIAFGTGGCAAVHALSYQLGGKYHVAHGESNYAMFTGVLRNYMEIRADGEIATLNTFIANILECDETDVYDELEALINQLLPKKALHEYGVTREDLPEFAHRVIETQQRLMRNCFVPLDEARVLKIFEELY</sequence>
<name>A0A087CZM8_9BIFI</name>
<evidence type="ECO:0000313" key="6">
    <source>
        <dbReference type="Proteomes" id="UP000029040"/>
    </source>
</evidence>
<dbReference type="GO" id="GO:0004022">
    <property type="term" value="F:alcohol dehydrogenase (NAD+) activity"/>
    <property type="evidence" value="ECO:0007669"/>
    <property type="project" value="TreeGrafter"/>
</dbReference>
<dbReference type="Proteomes" id="UP000029040">
    <property type="component" value="Unassembled WGS sequence"/>
</dbReference>
<comment type="caution">
    <text evidence="5">The sequence shown here is derived from an EMBL/GenBank/DDBJ whole genome shotgun (WGS) entry which is preliminary data.</text>
</comment>
<dbReference type="PANTHER" id="PTHR11496">
    <property type="entry name" value="ALCOHOL DEHYDROGENASE"/>
    <property type="match status" value="1"/>
</dbReference>
<dbReference type="EMBL" id="JGZM01000002">
    <property type="protein sequence ID" value="KFI88728.1"/>
    <property type="molecule type" value="Genomic_DNA"/>
</dbReference>
<dbReference type="Gene3D" id="1.20.1090.10">
    <property type="entry name" value="Dehydroquinate synthase-like - alpha domain"/>
    <property type="match status" value="1"/>
</dbReference>
<dbReference type="EC" id="1.1.1.61" evidence="5"/>
<dbReference type="RefSeq" id="WP_033508270.1">
    <property type="nucleotide sequence ID" value="NZ_JDTM01000002.1"/>
</dbReference>
<dbReference type="Gene3D" id="3.40.50.1970">
    <property type="match status" value="1"/>
</dbReference>
<dbReference type="InterPro" id="IPR056798">
    <property type="entry name" value="ADH_Fe_C"/>
</dbReference>
<keyword evidence="2 5" id="KW-0560">Oxidoreductase</keyword>
<dbReference type="InterPro" id="IPR039697">
    <property type="entry name" value="Alcohol_dehydrogenase_Fe"/>
</dbReference>
<gene>
    <name evidence="5" type="ORF">BSAE_0055</name>
</gene>
<feature type="domain" description="Alcohol dehydrogenase iron-type/glycerol dehydrogenase GldA" evidence="3">
    <location>
        <begin position="51"/>
        <end position="165"/>
    </location>
</feature>
<accession>A0A087CZM8</accession>
<dbReference type="InterPro" id="IPR001670">
    <property type="entry name" value="ADH_Fe/GldA"/>
</dbReference>
<dbReference type="SUPFAM" id="SSF56796">
    <property type="entry name" value="Dehydroquinate synthase-like"/>
    <property type="match status" value="1"/>
</dbReference>
<feature type="domain" description="Fe-containing alcohol dehydrogenase-like C-terminal" evidence="4">
    <location>
        <begin position="177"/>
        <end position="370"/>
    </location>
</feature>
<evidence type="ECO:0000313" key="5">
    <source>
        <dbReference type="EMBL" id="KFI88728.1"/>
    </source>
</evidence>
<reference evidence="5 6" key="1">
    <citation type="submission" date="2014-03" db="EMBL/GenBank/DDBJ databases">
        <title>Genomics of Bifidobacteria.</title>
        <authorList>
            <person name="Ventura M."/>
            <person name="Milani C."/>
            <person name="Lugli G.A."/>
        </authorList>
    </citation>
    <scope>NUCLEOTIDE SEQUENCE [LARGE SCALE GENOMIC DNA]</scope>
    <source>
        <strain evidence="5 6">LMG 14934</strain>
    </source>
</reference>
<protein>
    <submittedName>
        <fullName evidence="5">Alcohol dehydrogenase, iron-dependent</fullName>
        <ecNumber evidence="5">1.1.1.61</ecNumber>
    </submittedName>
</protein>
<dbReference type="GO" id="GO:0047577">
    <property type="term" value="F:4-hydroxybutyrate dehydrogenase activity"/>
    <property type="evidence" value="ECO:0007669"/>
    <property type="project" value="UniProtKB-EC"/>
</dbReference>
<dbReference type="GO" id="GO:0046872">
    <property type="term" value="F:metal ion binding"/>
    <property type="evidence" value="ECO:0007669"/>
    <property type="project" value="InterPro"/>
</dbReference>
<dbReference type="PANTHER" id="PTHR11496:SF102">
    <property type="entry name" value="ALCOHOL DEHYDROGENASE 4"/>
    <property type="match status" value="1"/>
</dbReference>
<proteinExistence type="inferred from homology"/>
<evidence type="ECO:0000259" key="3">
    <source>
        <dbReference type="Pfam" id="PF00465"/>
    </source>
</evidence>